<proteinExistence type="predicted"/>
<gene>
    <name evidence="1" type="ORF">EYB53_009040</name>
</gene>
<dbReference type="RefSeq" id="WP_167857320.1">
    <property type="nucleotide sequence ID" value="NZ_SIJK02000012.1"/>
</dbReference>
<dbReference type="Proteomes" id="UP001193081">
    <property type="component" value="Unassembled WGS sequence"/>
</dbReference>
<name>A0ABS4D8U7_9CHLR</name>
<evidence type="ECO:0000313" key="1">
    <source>
        <dbReference type="EMBL" id="MBP1465847.1"/>
    </source>
</evidence>
<evidence type="ECO:0000313" key="2">
    <source>
        <dbReference type="Proteomes" id="UP001193081"/>
    </source>
</evidence>
<protein>
    <submittedName>
        <fullName evidence="1">Uncharacterized protein</fullName>
    </submittedName>
</protein>
<sequence>MYVKEIVYDPETRDFAMYLDGDLVGFALTYHEAESTLDELVYELLRNGYVREAA</sequence>
<accession>A0ABS4D8U7</accession>
<dbReference type="EMBL" id="SIJK02000012">
    <property type="protein sequence ID" value="MBP1465847.1"/>
    <property type="molecule type" value="Genomic_DNA"/>
</dbReference>
<organism evidence="1 2">
    <name type="scientific">Candidatus Chloroploca mongolica</name>
    <dbReference type="NCBI Taxonomy" id="2528176"/>
    <lineage>
        <taxon>Bacteria</taxon>
        <taxon>Bacillati</taxon>
        <taxon>Chloroflexota</taxon>
        <taxon>Chloroflexia</taxon>
        <taxon>Chloroflexales</taxon>
        <taxon>Chloroflexineae</taxon>
        <taxon>Oscillochloridaceae</taxon>
        <taxon>Candidatus Chloroploca</taxon>
    </lineage>
</organism>
<comment type="caution">
    <text evidence="1">The sequence shown here is derived from an EMBL/GenBank/DDBJ whole genome shotgun (WGS) entry which is preliminary data.</text>
</comment>
<keyword evidence="2" id="KW-1185">Reference proteome</keyword>
<reference evidence="1 2" key="1">
    <citation type="submission" date="2021-03" db="EMBL/GenBank/DDBJ databases">
        <authorList>
            <person name="Grouzdev D.S."/>
        </authorList>
    </citation>
    <scope>NUCLEOTIDE SEQUENCE [LARGE SCALE GENOMIC DNA]</scope>
    <source>
        <strain evidence="1 2">M50-1</strain>
    </source>
</reference>